<dbReference type="PANTHER" id="PTHR18359:SF0">
    <property type="entry name" value="U3 SMALL NUCLEOLAR RNA-ASSOCIATED PROTEIN 18 HOMOLOG"/>
    <property type="match status" value="1"/>
</dbReference>
<proteinExistence type="inferred from homology"/>
<dbReference type="GO" id="GO:0032040">
    <property type="term" value="C:small-subunit processome"/>
    <property type="evidence" value="ECO:0007669"/>
    <property type="project" value="TreeGrafter"/>
</dbReference>
<dbReference type="InterPro" id="IPR036322">
    <property type="entry name" value="WD40_repeat_dom_sf"/>
</dbReference>
<dbReference type="InterPro" id="IPR015943">
    <property type="entry name" value="WD40/YVTN_repeat-like_dom_sf"/>
</dbReference>
<feature type="compositionally biased region" description="Acidic residues" evidence="7">
    <location>
        <begin position="62"/>
        <end position="75"/>
    </location>
</feature>
<dbReference type="AlphaFoldDB" id="A0A3N4KQT4"/>
<feature type="compositionally biased region" description="Basic and acidic residues" evidence="7">
    <location>
        <begin position="13"/>
        <end position="29"/>
    </location>
</feature>
<dbReference type="InParanoid" id="A0A3N4KQT4"/>
<dbReference type="GO" id="GO:0006364">
    <property type="term" value="P:rRNA processing"/>
    <property type="evidence" value="ECO:0007669"/>
    <property type="project" value="UniProtKB-KW"/>
</dbReference>
<evidence type="ECO:0000256" key="1">
    <source>
        <dbReference type="ARBA" id="ARBA00004604"/>
    </source>
</evidence>
<keyword evidence="10" id="KW-1185">Reference proteome</keyword>
<sequence length="564" mass="61439">MAKKSRKPTTAAVRERPPKEDRTPLPKDDAELELEKLVFGDLSGFQQSLRENAGALEKYYSSDDDEGDDVVEGGAEEGVGGPREDLAALADDELFFTDAGLGPGAGTIATAGIVDGEGGGAAAAWVDSDDERLTISLASVNQRRKLRETEVDDFVNGHEYSRRLRRQFERVYPVPDWARPPSPEHKRRRRDSSSSSSGSDMDIDDDSTALTAPPLSDFLQSTHNWTRPAASGKLKPEALNIARLTDVNHTGGSQSGINALHFHPSHPLVLSSGFDSTLRLHHIDGKVNPPATSLHIRRTPINSAWFHPDGKRVFASGRRRYFHVWDLESGAVEKVTRVYGHQEEQKSMERFKLSPDGRFMAILGSKGRVNILDAKTLQWVALAAVEGRVQDVSWYHDGSGLTIANKGGELWEYDVAARAFTARWRDEGGFATTVVANGGSRWVAVGSQSGIVNIYDRKLSFGGNAVGAVGTPEGPKPMRAMEQLVTAISVLEFSPDAQVLCMASRGKKDALRMIHLPSCTVYKNWPTSKTPLGKVTVVAFAGKETGMVAIGNEAGNVRLFEIKP</sequence>
<dbReference type="PANTHER" id="PTHR18359">
    <property type="entry name" value="WD-REPEAT PROTEIN-RELATED"/>
    <property type="match status" value="1"/>
</dbReference>
<evidence type="ECO:0000256" key="6">
    <source>
        <dbReference type="ARBA" id="ARBA00025767"/>
    </source>
</evidence>
<dbReference type="Pfam" id="PF12894">
    <property type="entry name" value="ANAPC4_WD40"/>
    <property type="match status" value="1"/>
</dbReference>
<reference evidence="9 10" key="1">
    <citation type="journal article" date="2018" name="Nat. Ecol. Evol.">
        <title>Pezizomycetes genomes reveal the molecular basis of ectomycorrhizal truffle lifestyle.</title>
        <authorList>
            <person name="Murat C."/>
            <person name="Payen T."/>
            <person name="Noel B."/>
            <person name="Kuo A."/>
            <person name="Morin E."/>
            <person name="Chen J."/>
            <person name="Kohler A."/>
            <person name="Krizsan K."/>
            <person name="Balestrini R."/>
            <person name="Da Silva C."/>
            <person name="Montanini B."/>
            <person name="Hainaut M."/>
            <person name="Levati E."/>
            <person name="Barry K.W."/>
            <person name="Belfiori B."/>
            <person name="Cichocki N."/>
            <person name="Clum A."/>
            <person name="Dockter R.B."/>
            <person name="Fauchery L."/>
            <person name="Guy J."/>
            <person name="Iotti M."/>
            <person name="Le Tacon F."/>
            <person name="Lindquist E.A."/>
            <person name="Lipzen A."/>
            <person name="Malagnac F."/>
            <person name="Mello A."/>
            <person name="Molinier V."/>
            <person name="Miyauchi S."/>
            <person name="Poulain J."/>
            <person name="Riccioni C."/>
            <person name="Rubini A."/>
            <person name="Sitrit Y."/>
            <person name="Splivallo R."/>
            <person name="Traeger S."/>
            <person name="Wang M."/>
            <person name="Zifcakova L."/>
            <person name="Wipf D."/>
            <person name="Zambonelli A."/>
            <person name="Paolocci F."/>
            <person name="Nowrousian M."/>
            <person name="Ottonello S."/>
            <person name="Baldrian P."/>
            <person name="Spatafora J.W."/>
            <person name="Henrissat B."/>
            <person name="Nagy L.G."/>
            <person name="Aury J.M."/>
            <person name="Wincker P."/>
            <person name="Grigoriev I.V."/>
            <person name="Bonfante P."/>
            <person name="Martin F.M."/>
        </authorList>
    </citation>
    <scope>NUCLEOTIDE SEQUENCE [LARGE SCALE GENOMIC DNA]</scope>
    <source>
        <strain evidence="9 10">CCBAS932</strain>
    </source>
</reference>
<feature type="region of interest" description="Disordered" evidence="7">
    <location>
        <begin position="59"/>
        <end position="81"/>
    </location>
</feature>
<feature type="domain" description="Anaphase-promoting complex subunit 4-like WD40" evidence="8">
    <location>
        <begin position="336"/>
        <end position="395"/>
    </location>
</feature>
<dbReference type="GO" id="GO:0034388">
    <property type="term" value="C:Pwp2p-containing subcomplex of 90S preribosome"/>
    <property type="evidence" value="ECO:0007669"/>
    <property type="project" value="TreeGrafter"/>
</dbReference>
<feature type="region of interest" description="Disordered" evidence="7">
    <location>
        <begin position="1"/>
        <end position="29"/>
    </location>
</feature>
<dbReference type="Pfam" id="PF00400">
    <property type="entry name" value="WD40"/>
    <property type="match status" value="2"/>
</dbReference>
<dbReference type="InterPro" id="IPR045161">
    <property type="entry name" value="Utp18"/>
</dbReference>
<dbReference type="Gene3D" id="2.130.10.10">
    <property type="entry name" value="YVTN repeat-like/Quinoprotein amine dehydrogenase"/>
    <property type="match status" value="1"/>
</dbReference>
<dbReference type="Proteomes" id="UP000277580">
    <property type="component" value="Unassembled WGS sequence"/>
</dbReference>
<evidence type="ECO:0000256" key="4">
    <source>
        <dbReference type="ARBA" id="ARBA00022737"/>
    </source>
</evidence>
<keyword evidence="2" id="KW-0698">rRNA processing</keyword>
<dbReference type="EMBL" id="ML119125">
    <property type="protein sequence ID" value="RPB12933.1"/>
    <property type="molecule type" value="Genomic_DNA"/>
</dbReference>
<evidence type="ECO:0000256" key="2">
    <source>
        <dbReference type="ARBA" id="ARBA00022552"/>
    </source>
</evidence>
<dbReference type="InterPro" id="IPR024977">
    <property type="entry name" value="Apc4-like_WD40_dom"/>
</dbReference>
<dbReference type="InterPro" id="IPR001680">
    <property type="entry name" value="WD40_rpt"/>
</dbReference>
<evidence type="ECO:0000256" key="7">
    <source>
        <dbReference type="SAM" id="MobiDB-lite"/>
    </source>
</evidence>
<dbReference type="SUPFAM" id="SSF50978">
    <property type="entry name" value="WD40 repeat-like"/>
    <property type="match status" value="1"/>
</dbReference>
<evidence type="ECO:0000259" key="8">
    <source>
        <dbReference type="Pfam" id="PF12894"/>
    </source>
</evidence>
<name>A0A3N4KQT4_9PEZI</name>
<evidence type="ECO:0000256" key="5">
    <source>
        <dbReference type="ARBA" id="ARBA00023242"/>
    </source>
</evidence>
<evidence type="ECO:0000256" key="3">
    <source>
        <dbReference type="ARBA" id="ARBA00022574"/>
    </source>
</evidence>
<dbReference type="STRING" id="1392247.A0A3N4KQT4"/>
<gene>
    <name evidence="9" type="ORF">P167DRAFT_522243</name>
</gene>
<keyword evidence="3" id="KW-0853">WD repeat</keyword>
<organism evidence="9 10">
    <name type="scientific">Morchella conica CCBAS932</name>
    <dbReference type="NCBI Taxonomy" id="1392247"/>
    <lineage>
        <taxon>Eukaryota</taxon>
        <taxon>Fungi</taxon>
        <taxon>Dikarya</taxon>
        <taxon>Ascomycota</taxon>
        <taxon>Pezizomycotina</taxon>
        <taxon>Pezizomycetes</taxon>
        <taxon>Pezizales</taxon>
        <taxon>Morchellaceae</taxon>
        <taxon>Morchella</taxon>
    </lineage>
</organism>
<keyword evidence="5" id="KW-0539">Nucleus</keyword>
<feature type="region of interest" description="Disordered" evidence="7">
    <location>
        <begin position="174"/>
        <end position="215"/>
    </location>
</feature>
<dbReference type="OrthoDB" id="1935146at2759"/>
<comment type="similarity">
    <text evidence="6">Belongs to the WD repeat UTP18 family.</text>
</comment>
<dbReference type="FunCoup" id="A0A3N4KQT4">
    <property type="interactions" value="1058"/>
</dbReference>
<evidence type="ECO:0000313" key="9">
    <source>
        <dbReference type="EMBL" id="RPB12933.1"/>
    </source>
</evidence>
<comment type="subcellular location">
    <subcellularLocation>
        <location evidence="1">Nucleus</location>
        <location evidence="1">Nucleolus</location>
    </subcellularLocation>
</comment>
<dbReference type="SMART" id="SM00320">
    <property type="entry name" value="WD40"/>
    <property type="match status" value="5"/>
</dbReference>
<keyword evidence="4" id="KW-0677">Repeat</keyword>
<evidence type="ECO:0000313" key="10">
    <source>
        <dbReference type="Proteomes" id="UP000277580"/>
    </source>
</evidence>
<protein>
    <submittedName>
        <fullName evidence="9">WD40 repeat-like protein</fullName>
    </submittedName>
</protein>
<accession>A0A3N4KQT4</accession>